<proteinExistence type="predicted"/>
<dbReference type="SUPFAM" id="SSF49503">
    <property type="entry name" value="Cupredoxins"/>
    <property type="match status" value="1"/>
</dbReference>
<evidence type="ECO:0000313" key="3">
    <source>
        <dbReference type="Proteomes" id="UP000736373"/>
    </source>
</evidence>
<reference evidence="2 3" key="1">
    <citation type="submission" date="2019-09" db="EMBL/GenBank/DDBJ databases">
        <title>Paraburkholderia podalyriae sp. nov., A South African Podalyria-associated rhizobium.</title>
        <authorList>
            <person name="Mavima L."/>
            <person name="Beukes C.W."/>
            <person name="Palmer M."/>
            <person name="De Meyer S.E."/>
            <person name="James E.K."/>
            <person name="Maluk M."/>
            <person name="Avontuur J.R."/>
            <person name="Chan W.Y."/>
            <person name="Venter S.N."/>
            <person name="Steenkamp E.T."/>
        </authorList>
    </citation>
    <scope>NUCLEOTIDE SEQUENCE [LARGE SCALE GENOMIC DNA]</scope>
    <source>
        <strain evidence="2 3">WC7.3b</strain>
    </source>
</reference>
<dbReference type="InterPro" id="IPR008972">
    <property type="entry name" value="Cupredoxin"/>
</dbReference>
<accession>A0ABR7PVX2</accession>
<organism evidence="2 3">
    <name type="scientific">Paraburkholderia podalyriae</name>
    <dbReference type="NCBI Taxonomy" id="1938811"/>
    <lineage>
        <taxon>Bacteria</taxon>
        <taxon>Pseudomonadati</taxon>
        <taxon>Pseudomonadota</taxon>
        <taxon>Betaproteobacteria</taxon>
        <taxon>Burkholderiales</taxon>
        <taxon>Burkholderiaceae</taxon>
        <taxon>Paraburkholderia</taxon>
    </lineage>
</organism>
<comment type="caution">
    <text evidence="2">The sequence shown here is derived from an EMBL/GenBank/DDBJ whole genome shotgun (WGS) entry which is preliminary data.</text>
</comment>
<evidence type="ECO:0000313" key="2">
    <source>
        <dbReference type="EMBL" id="MBC8750437.1"/>
    </source>
</evidence>
<name>A0ABR7PVX2_9BURK</name>
<sequence>MDQSIRLDRSSVKAGTVTFAVTDAAGDKTKHELVVAKTDLADDPLPAKNQQIPESLFKKMGEAEDVASGTSNHLILRFSPGHYVPICNKAGHLCTEMDAVLILRRLIYLCTDMRPWAQQRSDRHGLMHPSRPAYSPVCARLRRYLYKTRNAAQ</sequence>
<gene>
    <name evidence="2" type="ORF">F6X42_28760</name>
</gene>
<evidence type="ECO:0000256" key="1">
    <source>
        <dbReference type="ARBA" id="ARBA00004418"/>
    </source>
</evidence>
<dbReference type="EMBL" id="VZQQ01000033">
    <property type="protein sequence ID" value="MBC8750437.1"/>
    <property type="molecule type" value="Genomic_DNA"/>
</dbReference>
<comment type="subcellular location">
    <subcellularLocation>
        <location evidence="1">Periplasm</location>
    </subcellularLocation>
</comment>
<dbReference type="Proteomes" id="UP000736373">
    <property type="component" value="Unassembled WGS sequence"/>
</dbReference>
<protein>
    <submittedName>
        <fullName evidence="2">Uncharacterized protein</fullName>
    </submittedName>
</protein>
<keyword evidence="3" id="KW-1185">Reference proteome</keyword>
<dbReference type="RefSeq" id="WP_187637385.1">
    <property type="nucleotide sequence ID" value="NZ_VZQQ01000033.1"/>
</dbReference>